<gene>
    <name evidence="1" type="ORF">GJQ57_13640</name>
</gene>
<comment type="caution">
    <text evidence="1">The sequence shown here is derived from an EMBL/GenBank/DDBJ whole genome shotgun (WGS) entry which is preliminary data.</text>
</comment>
<dbReference type="Proteomes" id="UP000441032">
    <property type="component" value="Unassembled WGS sequence"/>
</dbReference>
<dbReference type="AlphaFoldDB" id="A0A7X2HNB9"/>
<organism evidence="1 2">
    <name type="scientific">Ralstonia pickettii</name>
    <name type="common">Burkholderia pickettii</name>
    <dbReference type="NCBI Taxonomy" id="329"/>
    <lineage>
        <taxon>Bacteria</taxon>
        <taxon>Pseudomonadati</taxon>
        <taxon>Pseudomonadota</taxon>
        <taxon>Betaproteobacteria</taxon>
        <taxon>Burkholderiales</taxon>
        <taxon>Burkholderiaceae</taxon>
        <taxon>Ralstonia</taxon>
    </lineage>
</organism>
<sequence>MNAAEPEDEHYAYVRDIADRLGLPPHVVAPVFRETLQTLAAGATVETFVVLLAAKKTLTKLGKMPSRDSTSQ</sequence>
<reference evidence="1 2" key="1">
    <citation type="submission" date="2019-11" db="EMBL/GenBank/DDBJ databases">
        <title>Phenotypic characterization of an OXA-22 and OXA-60 co-producing Ralstonia pickettii clinical strain.</title>
        <authorList>
            <person name="He F."/>
        </authorList>
    </citation>
    <scope>NUCLEOTIDE SEQUENCE [LARGE SCALE GENOMIC DNA]</scope>
    <source>
        <strain evidence="1 2">PSLESD1</strain>
    </source>
</reference>
<protein>
    <submittedName>
        <fullName evidence="1">DUF3562 domain-containing protein</fullName>
    </submittedName>
</protein>
<evidence type="ECO:0000313" key="1">
    <source>
        <dbReference type="EMBL" id="MRS99688.1"/>
    </source>
</evidence>
<proteinExistence type="predicted"/>
<dbReference type="EMBL" id="WJYN01000004">
    <property type="protein sequence ID" value="MRS99688.1"/>
    <property type="molecule type" value="Genomic_DNA"/>
</dbReference>
<evidence type="ECO:0000313" key="2">
    <source>
        <dbReference type="Proteomes" id="UP000441032"/>
    </source>
</evidence>
<accession>A0A7X2HNB9</accession>
<dbReference type="RefSeq" id="WP_154207165.1">
    <property type="nucleotide sequence ID" value="NZ_WJYN01000004.1"/>
</dbReference>
<name>A0A7X2HNB9_RALPI</name>